<dbReference type="RefSeq" id="WP_083570821.1">
    <property type="nucleotide sequence ID" value="NZ_FQUM01000009.1"/>
</dbReference>
<dbReference type="STRING" id="1484053.SAMN05444274_10964"/>
<dbReference type="GO" id="GO:0004222">
    <property type="term" value="F:metalloendopeptidase activity"/>
    <property type="evidence" value="ECO:0007669"/>
    <property type="project" value="TreeGrafter"/>
</dbReference>
<evidence type="ECO:0000256" key="1">
    <source>
        <dbReference type="ARBA" id="ARBA00022729"/>
    </source>
</evidence>
<dbReference type="InterPro" id="IPR050570">
    <property type="entry name" value="Cell_wall_metabolism_enzyme"/>
</dbReference>
<keyword evidence="1 3" id="KW-0732">Signal</keyword>
<dbReference type="PANTHER" id="PTHR21666:SF289">
    <property type="entry name" value="L-ALA--D-GLU ENDOPEPTIDASE"/>
    <property type="match status" value="1"/>
</dbReference>
<reference evidence="5 6" key="1">
    <citation type="submission" date="2016-11" db="EMBL/GenBank/DDBJ databases">
        <authorList>
            <person name="Jaros S."/>
            <person name="Januszkiewicz K."/>
            <person name="Wedrychowicz H."/>
        </authorList>
    </citation>
    <scope>NUCLEOTIDE SEQUENCE [LARGE SCALE GENOMIC DNA]</scope>
    <source>
        <strain evidence="5 6">DSM 26910</strain>
    </source>
</reference>
<gene>
    <name evidence="5" type="ORF">SAMN05444274_10964</name>
</gene>
<dbReference type="PANTHER" id="PTHR21666">
    <property type="entry name" value="PEPTIDASE-RELATED"/>
    <property type="match status" value="1"/>
</dbReference>
<organism evidence="5 6">
    <name type="scientific">Mariniphaga anaerophila</name>
    <dbReference type="NCBI Taxonomy" id="1484053"/>
    <lineage>
        <taxon>Bacteria</taxon>
        <taxon>Pseudomonadati</taxon>
        <taxon>Bacteroidota</taxon>
        <taxon>Bacteroidia</taxon>
        <taxon>Marinilabiliales</taxon>
        <taxon>Prolixibacteraceae</taxon>
        <taxon>Mariniphaga</taxon>
    </lineage>
</organism>
<evidence type="ECO:0000256" key="2">
    <source>
        <dbReference type="SAM" id="Coils"/>
    </source>
</evidence>
<sequence>MRTLVLAGIFIFLQASAMAQSLTDLQQQKEKAAKEIELTASLLGQIQQKEKASLSGLQLINSNINRRNVLISNFNAEIKLYQEFIQNNTLAVDLLSEDLDKMKEEYARLIRMAYLYRNAQNQLLFLLSAENFNQAYRRLLYMRRYTSFRNNQAATMKTMQALLNEKVEKLETLKSTRQQLLAETRNENQKLAQEKAIQNQEIQQLKSQQRDLRRQLAQQRQIEQQLEREIQRMIEEEARKNRAAGEPEYALTPEQKLVGEKFEQNKQRLPWPVERGIVTEKFGIHRHPVLENVQIRNNGINIATEIGAGVRAVFNGEVSRVFGISGGNSAIIIRHGSYLTVYSNLREVTVKKGDKVTTRQKIGTVFTDFEDGNKSVLKFQIWRENQKLNPEDWISR</sequence>
<dbReference type="Gene3D" id="2.70.70.10">
    <property type="entry name" value="Glucose Permease (Domain IIA)"/>
    <property type="match status" value="1"/>
</dbReference>
<dbReference type="InterPro" id="IPR011055">
    <property type="entry name" value="Dup_hybrid_motif"/>
</dbReference>
<accession>A0A1M5EJM8</accession>
<dbReference type="CDD" id="cd12797">
    <property type="entry name" value="M23_peptidase"/>
    <property type="match status" value="1"/>
</dbReference>
<proteinExistence type="predicted"/>
<protein>
    <submittedName>
        <fullName evidence="5">Septal ring factor EnvC, activator of murein hydrolases AmiA and AmiB</fullName>
    </submittedName>
</protein>
<dbReference type="OrthoDB" id="9815884at2"/>
<feature type="domain" description="M23ase beta-sheet core" evidence="4">
    <location>
        <begin position="297"/>
        <end position="390"/>
    </location>
</feature>
<dbReference type="Proteomes" id="UP000184164">
    <property type="component" value="Unassembled WGS sequence"/>
</dbReference>
<keyword evidence="2" id="KW-0175">Coiled coil</keyword>
<dbReference type="InterPro" id="IPR016047">
    <property type="entry name" value="M23ase_b-sheet_dom"/>
</dbReference>
<evidence type="ECO:0000256" key="3">
    <source>
        <dbReference type="SAM" id="SignalP"/>
    </source>
</evidence>
<feature type="coiled-coil region" evidence="2">
    <location>
        <begin position="85"/>
        <end position="112"/>
    </location>
</feature>
<feature type="coiled-coil region" evidence="2">
    <location>
        <begin position="156"/>
        <end position="243"/>
    </location>
</feature>
<evidence type="ECO:0000313" key="5">
    <source>
        <dbReference type="EMBL" id="SHF79449.1"/>
    </source>
</evidence>
<feature type="signal peptide" evidence="3">
    <location>
        <begin position="1"/>
        <end position="19"/>
    </location>
</feature>
<evidence type="ECO:0000313" key="6">
    <source>
        <dbReference type="Proteomes" id="UP000184164"/>
    </source>
</evidence>
<keyword evidence="5" id="KW-0378">Hydrolase</keyword>
<dbReference type="Pfam" id="PF01551">
    <property type="entry name" value="Peptidase_M23"/>
    <property type="match status" value="1"/>
</dbReference>
<dbReference type="SUPFAM" id="SSF51261">
    <property type="entry name" value="Duplicated hybrid motif"/>
    <property type="match status" value="1"/>
</dbReference>
<feature type="chain" id="PRO_5012341298" evidence="3">
    <location>
        <begin position="20"/>
        <end position="396"/>
    </location>
</feature>
<feature type="coiled-coil region" evidence="2">
    <location>
        <begin position="15"/>
        <end position="42"/>
    </location>
</feature>
<evidence type="ECO:0000259" key="4">
    <source>
        <dbReference type="Pfam" id="PF01551"/>
    </source>
</evidence>
<name>A0A1M5EJM8_9BACT</name>
<dbReference type="Gene3D" id="6.10.250.3150">
    <property type="match status" value="1"/>
</dbReference>
<dbReference type="AlphaFoldDB" id="A0A1M5EJM8"/>
<dbReference type="EMBL" id="FQUM01000009">
    <property type="protein sequence ID" value="SHF79449.1"/>
    <property type="molecule type" value="Genomic_DNA"/>
</dbReference>
<keyword evidence="6" id="KW-1185">Reference proteome</keyword>